<sequence>MDKKESQTVLRQEKTLRSLDNTTVRKVPSKLIFIGLIVIIAGSIVGFVMAKRPQTTSEGTSSAIVPGSGKIVGSKDTSLFKDMAEGTLEKGGIDGEGTHHLVRPGGDSQTVYVTSTVMDLSPFVGKKIRVWGQTHAAQKAGWLMDVGRVETL</sequence>
<protein>
    <submittedName>
        <fullName evidence="2">Uncharacterized protein</fullName>
    </submittedName>
</protein>
<evidence type="ECO:0000313" key="3">
    <source>
        <dbReference type="Proteomes" id="UP000177383"/>
    </source>
</evidence>
<organism evidence="2 3">
    <name type="scientific">Candidatus Gottesmanbacteria bacterium RIFCSPHIGHO2_01_FULL_39_10</name>
    <dbReference type="NCBI Taxonomy" id="1798375"/>
    <lineage>
        <taxon>Bacteria</taxon>
        <taxon>Candidatus Gottesmaniibacteriota</taxon>
    </lineage>
</organism>
<dbReference type="Proteomes" id="UP000177383">
    <property type="component" value="Unassembled WGS sequence"/>
</dbReference>
<keyword evidence="1" id="KW-0812">Transmembrane</keyword>
<dbReference type="AlphaFoldDB" id="A0A1F5ZSY5"/>
<keyword evidence="1" id="KW-1133">Transmembrane helix</keyword>
<evidence type="ECO:0000256" key="1">
    <source>
        <dbReference type="SAM" id="Phobius"/>
    </source>
</evidence>
<accession>A0A1F5ZSY5</accession>
<dbReference type="STRING" id="1798375.A2773_05025"/>
<comment type="caution">
    <text evidence="2">The sequence shown here is derived from an EMBL/GenBank/DDBJ whole genome shotgun (WGS) entry which is preliminary data.</text>
</comment>
<feature type="transmembrane region" description="Helical" evidence="1">
    <location>
        <begin position="31"/>
        <end position="50"/>
    </location>
</feature>
<reference evidence="2 3" key="1">
    <citation type="journal article" date="2016" name="Nat. Commun.">
        <title>Thousands of microbial genomes shed light on interconnected biogeochemical processes in an aquifer system.</title>
        <authorList>
            <person name="Anantharaman K."/>
            <person name="Brown C.T."/>
            <person name="Hug L.A."/>
            <person name="Sharon I."/>
            <person name="Castelle C.J."/>
            <person name="Probst A.J."/>
            <person name="Thomas B.C."/>
            <person name="Singh A."/>
            <person name="Wilkins M.J."/>
            <person name="Karaoz U."/>
            <person name="Brodie E.L."/>
            <person name="Williams K.H."/>
            <person name="Hubbard S.S."/>
            <person name="Banfield J.F."/>
        </authorList>
    </citation>
    <scope>NUCLEOTIDE SEQUENCE [LARGE SCALE GENOMIC DNA]</scope>
</reference>
<keyword evidence="1" id="KW-0472">Membrane</keyword>
<evidence type="ECO:0000313" key="2">
    <source>
        <dbReference type="EMBL" id="OGG15217.1"/>
    </source>
</evidence>
<name>A0A1F5ZSY5_9BACT</name>
<dbReference type="EMBL" id="MFJE01000005">
    <property type="protein sequence ID" value="OGG15217.1"/>
    <property type="molecule type" value="Genomic_DNA"/>
</dbReference>
<proteinExistence type="predicted"/>
<gene>
    <name evidence="2" type="ORF">A2773_05025</name>
</gene>